<dbReference type="Gene3D" id="1.10.443.10">
    <property type="entry name" value="Intergrase catalytic core"/>
    <property type="match status" value="1"/>
</dbReference>
<organism evidence="2 3">
    <name type="scientific">Amycolatopsis heterodermiae</name>
    <dbReference type="NCBI Taxonomy" id="3110235"/>
    <lineage>
        <taxon>Bacteria</taxon>
        <taxon>Bacillati</taxon>
        <taxon>Actinomycetota</taxon>
        <taxon>Actinomycetes</taxon>
        <taxon>Pseudonocardiales</taxon>
        <taxon>Pseudonocardiaceae</taxon>
        <taxon>Amycolatopsis</taxon>
    </lineage>
</organism>
<evidence type="ECO:0000313" key="2">
    <source>
        <dbReference type="EMBL" id="MEA5360965.1"/>
    </source>
</evidence>
<name>A0ABU5R539_9PSEU</name>
<gene>
    <name evidence="2" type="ORF">VA596_15560</name>
</gene>
<keyword evidence="3" id="KW-1185">Reference proteome</keyword>
<feature type="region of interest" description="Disordered" evidence="1">
    <location>
        <begin position="55"/>
        <end position="74"/>
    </location>
</feature>
<accession>A0ABU5R539</accession>
<dbReference type="EMBL" id="JAYFSI010000002">
    <property type="protein sequence ID" value="MEA5360965.1"/>
    <property type="molecule type" value="Genomic_DNA"/>
</dbReference>
<comment type="caution">
    <text evidence="2">The sequence shown here is derived from an EMBL/GenBank/DDBJ whole genome shotgun (WGS) entry which is preliminary data.</text>
</comment>
<reference evidence="2 3" key="1">
    <citation type="submission" date="2023-12" db="EMBL/GenBank/DDBJ databases">
        <title>Amycolatopsis sp. V23-08.</title>
        <authorList>
            <person name="Somphong A."/>
        </authorList>
    </citation>
    <scope>NUCLEOTIDE SEQUENCE [LARGE SCALE GENOMIC DNA]</scope>
    <source>
        <strain evidence="2 3">V23-08</strain>
    </source>
</reference>
<sequence>MDVFTGARWGELVGRQRHEYDSERRRVEIRTPLKEVGGKVRKKTGRVMIITRMAAADQARKEPTQEGADETAAGTRFVALPPGIAVLYEKLMDSHRDAFALSTPDGGRIPNLVL</sequence>
<proteinExistence type="predicted"/>
<protein>
    <submittedName>
        <fullName evidence="2">Uncharacterized protein</fullName>
    </submittedName>
</protein>
<dbReference type="Proteomes" id="UP001304298">
    <property type="component" value="Unassembled WGS sequence"/>
</dbReference>
<dbReference type="InterPro" id="IPR013762">
    <property type="entry name" value="Integrase-like_cat_sf"/>
</dbReference>
<evidence type="ECO:0000256" key="1">
    <source>
        <dbReference type="SAM" id="MobiDB-lite"/>
    </source>
</evidence>
<evidence type="ECO:0000313" key="3">
    <source>
        <dbReference type="Proteomes" id="UP001304298"/>
    </source>
</evidence>
<dbReference type="RefSeq" id="WP_323327569.1">
    <property type="nucleotide sequence ID" value="NZ_JAYFSI010000002.1"/>
</dbReference>